<evidence type="ECO:0000313" key="6">
    <source>
        <dbReference type="EMBL" id="KUJ14207.1"/>
    </source>
</evidence>
<feature type="transmembrane region" description="Helical" evidence="5">
    <location>
        <begin position="241"/>
        <end position="261"/>
    </location>
</feature>
<sequence>MTTTCAATQPHNGKKSVWDFCPSKPAAYLFVVLFALTTLGHLVQTIYHRKPYCFVLVISGLLQVATFVFRLISIEHPSSSGAYAAYFVLMIAPLFTNAVVYMVMGRMTWNFIPDAKLYNVTAWRFGTLFVILDIFALFVQLSGASSAAGDNKTDAQILKGLHIYMGGVALQQIFIFIILFFAIKFHRLVLQQTRDGAEGMQKALMLLQILYAILALITVRIIFRLLEYANGLNSSIPQHEVWQYCFDSALMFLALVLFNIVHPGRIMSGKESNIPSRKERKLKGLCNKPGIGRSREDIVLQDT</sequence>
<feature type="transmembrane region" description="Helical" evidence="5">
    <location>
        <begin position="26"/>
        <end position="43"/>
    </location>
</feature>
<evidence type="ECO:0000256" key="3">
    <source>
        <dbReference type="ARBA" id="ARBA00022989"/>
    </source>
</evidence>
<evidence type="ECO:0000313" key="7">
    <source>
        <dbReference type="Proteomes" id="UP000070700"/>
    </source>
</evidence>
<dbReference type="EMBL" id="KQ947420">
    <property type="protein sequence ID" value="KUJ14207.1"/>
    <property type="molecule type" value="Genomic_DNA"/>
</dbReference>
<evidence type="ECO:0000256" key="5">
    <source>
        <dbReference type="SAM" id="Phobius"/>
    </source>
</evidence>
<dbReference type="Proteomes" id="UP000070700">
    <property type="component" value="Unassembled WGS sequence"/>
</dbReference>
<feature type="transmembrane region" description="Helical" evidence="5">
    <location>
        <begin position="204"/>
        <end position="226"/>
    </location>
</feature>
<gene>
    <name evidence="6" type="ORF">LY89DRAFT_736254</name>
</gene>
<dbReference type="OrthoDB" id="5384040at2759"/>
<keyword evidence="3 5" id="KW-1133">Transmembrane helix</keyword>
<reference evidence="6 7" key="1">
    <citation type="submission" date="2015-10" db="EMBL/GenBank/DDBJ databases">
        <title>Full genome of DAOMC 229536 Phialocephala scopiformis, a fungal endophyte of spruce producing the potent anti-insectan compound rugulosin.</title>
        <authorList>
            <consortium name="DOE Joint Genome Institute"/>
            <person name="Walker A.K."/>
            <person name="Frasz S.L."/>
            <person name="Seifert K.A."/>
            <person name="Miller J.D."/>
            <person name="Mondo S.J."/>
            <person name="Labutti K."/>
            <person name="Lipzen A."/>
            <person name="Dockter R."/>
            <person name="Kennedy M."/>
            <person name="Grigoriev I.V."/>
            <person name="Spatafora J.W."/>
        </authorList>
    </citation>
    <scope>NUCLEOTIDE SEQUENCE [LARGE SCALE GENOMIC DNA]</scope>
    <source>
        <strain evidence="6 7">CBS 120377</strain>
    </source>
</reference>
<keyword evidence="4 5" id="KW-0472">Membrane</keyword>
<proteinExistence type="predicted"/>
<organism evidence="6 7">
    <name type="scientific">Mollisia scopiformis</name>
    <name type="common">Conifer needle endophyte fungus</name>
    <name type="synonym">Phialocephala scopiformis</name>
    <dbReference type="NCBI Taxonomy" id="149040"/>
    <lineage>
        <taxon>Eukaryota</taxon>
        <taxon>Fungi</taxon>
        <taxon>Dikarya</taxon>
        <taxon>Ascomycota</taxon>
        <taxon>Pezizomycotina</taxon>
        <taxon>Leotiomycetes</taxon>
        <taxon>Helotiales</taxon>
        <taxon>Mollisiaceae</taxon>
        <taxon>Mollisia</taxon>
    </lineage>
</organism>
<dbReference type="InterPro" id="IPR007568">
    <property type="entry name" value="RTA1"/>
</dbReference>
<comment type="subcellular location">
    <subcellularLocation>
        <location evidence="1">Membrane</location>
        <topology evidence="1">Multi-pass membrane protein</topology>
    </subcellularLocation>
</comment>
<dbReference type="KEGG" id="psco:LY89DRAFT_736254"/>
<keyword evidence="7" id="KW-1185">Reference proteome</keyword>
<feature type="transmembrane region" description="Helical" evidence="5">
    <location>
        <begin position="84"/>
        <end position="104"/>
    </location>
</feature>
<evidence type="ECO:0008006" key="8">
    <source>
        <dbReference type="Google" id="ProtNLM"/>
    </source>
</evidence>
<evidence type="ECO:0000256" key="2">
    <source>
        <dbReference type="ARBA" id="ARBA00022692"/>
    </source>
</evidence>
<dbReference type="PANTHER" id="PTHR31465">
    <property type="entry name" value="PROTEIN RTA1-RELATED"/>
    <property type="match status" value="1"/>
</dbReference>
<dbReference type="PANTHER" id="PTHR31465:SF15">
    <property type="entry name" value="LIPID TRANSPORTER ATNI-RELATED"/>
    <property type="match status" value="1"/>
</dbReference>
<feature type="transmembrane region" description="Helical" evidence="5">
    <location>
        <begin position="52"/>
        <end position="72"/>
    </location>
</feature>
<dbReference type="AlphaFoldDB" id="A0A194X2Z7"/>
<accession>A0A194X2Z7</accession>
<dbReference type="Pfam" id="PF04479">
    <property type="entry name" value="RTA1"/>
    <property type="match status" value="1"/>
</dbReference>
<feature type="transmembrane region" description="Helical" evidence="5">
    <location>
        <begin position="163"/>
        <end position="183"/>
    </location>
</feature>
<keyword evidence="2 5" id="KW-0812">Transmembrane</keyword>
<name>A0A194X2Z7_MOLSC</name>
<evidence type="ECO:0000256" key="4">
    <source>
        <dbReference type="ARBA" id="ARBA00023136"/>
    </source>
</evidence>
<protein>
    <recommendedName>
        <fullName evidence="8">RTA1-like protein</fullName>
    </recommendedName>
</protein>
<evidence type="ECO:0000256" key="1">
    <source>
        <dbReference type="ARBA" id="ARBA00004141"/>
    </source>
</evidence>
<feature type="transmembrane region" description="Helical" evidence="5">
    <location>
        <begin position="125"/>
        <end position="143"/>
    </location>
</feature>
<dbReference type="RefSeq" id="XP_018068562.1">
    <property type="nucleotide sequence ID" value="XM_018220097.1"/>
</dbReference>
<dbReference type="GeneID" id="28829823"/>
<dbReference type="InParanoid" id="A0A194X2Z7"/>
<dbReference type="GO" id="GO:0016020">
    <property type="term" value="C:membrane"/>
    <property type="evidence" value="ECO:0007669"/>
    <property type="project" value="UniProtKB-SubCell"/>
</dbReference>